<dbReference type="InterPro" id="IPR037523">
    <property type="entry name" value="VOC_core"/>
</dbReference>
<dbReference type="EMBL" id="CP054038">
    <property type="protein sequence ID" value="QKJ20826.1"/>
    <property type="molecule type" value="Genomic_DNA"/>
</dbReference>
<evidence type="ECO:0000259" key="1">
    <source>
        <dbReference type="PROSITE" id="PS51819"/>
    </source>
</evidence>
<gene>
    <name evidence="2" type="ORF">HQM25_16645</name>
</gene>
<dbReference type="Proteomes" id="UP000502498">
    <property type="component" value="Chromosome"/>
</dbReference>
<dbReference type="InterPro" id="IPR029068">
    <property type="entry name" value="Glyas_Bleomycin-R_OHBP_Dase"/>
</dbReference>
<dbReference type="Gene3D" id="3.10.180.10">
    <property type="entry name" value="2,3-Dihydroxybiphenyl 1,2-Dioxygenase, domain 1"/>
    <property type="match status" value="1"/>
</dbReference>
<name>A0A7D4U9K8_9MICO</name>
<proteinExistence type="predicted"/>
<feature type="domain" description="VOC" evidence="1">
    <location>
        <begin position="1"/>
        <end position="128"/>
    </location>
</feature>
<dbReference type="Pfam" id="PF00903">
    <property type="entry name" value="Glyoxalase"/>
    <property type="match status" value="1"/>
</dbReference>
<dbReference type="RefSeq" id="WP_172991251.1">
    <property type="nucleotide sequence ID" value="NZ_CP054038.1"/>
</dbReference>
<sequence>MFDNSQPFGSFAVSDLDAAAEFYGNTLGLDVDVDKDMQSMALTLPNGGRHFIYAKEGHAPANFTVFNFAVDDVEAAVDELNGRGVVTKIYTDPDYGTDEKGISRGFEGGPDIAWFMDPSGNVISIMKFV</sequence>
<dbReference type="AlphaFoldDB" id="A0A7D4U9K8"/>
<dbReference type="PROSITE" id="PS51819">
    <property type="entry name" value="VOC"/>
    <property type="match status" value="1"/>
</dbReference>
<accession>A0A7D4U9K8</accession>
<reference evidence="2 3" key="1">
    <citation type="submission" date="2020-05" db="EMBL/GenBank/DDBJ databases">
        <title>Strain PA2F3 complete genome.</title>
        <authorList>
            <person name="Kim Y.-S."/>
            <person name="Kim S.-J."/>
            <person name="Jung H.-k."/>
            <person name="Kim S.-E."/>
            <person name="Kim K.-H."/>
        </authorList>
    </citation>
    <scope>NUCLEOTIDE SEQUENCE [LARGE SCALE GENOMIC DNA]</scope>
    <source>
        <strain evidence="2 3">PA2F3</strain>
    </source>
</reference>
<dbReference type="InterPro" id="IPR004360">
    <property type="entry name" value="Glyas_Fos-R_dOase_dom"/>
</dbReference>
<organism evidence="2 3">
    <name type="scientific">Microbacterium hominis</name>
    <dbReference type="NCBI Taxonomy" id="162426"/>
    <lineage>
        <taxon>Bacteria</taxon>
        <taxon>Bacillati</taxon>
        <taxon>Actinomycetota</taxon>
        <taxon>Actinomycetes</taxon>
        <taxon>Micrococcales</taxon>
        <taxon>Microbacteriaceae</taxon>
        <taxon>Microbacterium</taxon>
    </lineage>
</organism>
<evidence type="ECO:0000313" key="3">
    <source>
        <dbReference type="Proteomes" id="UP000502498"/>
    </source>
</evidence>
<evidence type="ECO:0000313" key="2">
    <source>
        <dbReference type="EMBL" id="QKJ20826.1"/>
    </source>
</evidence>
<dbReference type="SUPFAM" id="SSF54593">
    <property type="entry name" value="Glyoxalase/Bleomycin resistance protein/Dihydroxybiphenyl dioxygenase"/>
    <property type="match status" value="1"/>
</dbReference>
<protein>
    <submittedName>
        <fullName evidence="2">VOC family protein</fullName>
    </submittedName>
</protein>